<feature type="compositionally biased region" description="Basic and acidic residues" evidence="1">
    <location>
        <begin position="569"/>
        <end position="581"/>
    </location>
</feature>
<evidence type="ECO:0000313" key="3">
    <source>
        <dbReference type="Proteomes" id="UP001285354"/>
    </source>
</evidence>
<feature type="compositionally biased region" description="Acidic residues" evidence="1">
    <location>
        <begin position="602"/>
        <end position="611"/>
    </location>
</feature>
<proteinExistence type="predicted"/>
<evidence type="ECO:0000256" key="1">
    <source>
        <dbReference type="SAM" id="MobiDB-lite"/>
    </source>
</evidence>
<feature type="compositionally biased region" description="Basic and acidic residues" evidence="1">
    <location>
        <begin position="590"/>
        <end position="601"/>
    </location>
</feature>
<dbReference type="EMBL" id="JAUBYV010000001">
    <property type="protein sequence ID" value="KAK2630378.1"/>
    <property type="molecule type" value="Genomic_DNA"/>
</dbReference>
<accession>A0AAD9WHB7</accession>
<dbReference type="Proteomes" id="UP001285354">
    <property type="component" value="Unassembled WGS sequence"/>
</dbReference>
<protein>
    <submittedName>
        <fullName evidence="2">Uncharacterized protein</fullName>
    </submittedName>
</protein>
<feature type="region of interest" description="Disordered" evidence="1">
    <location>
        <begin position="569"/>
        <end position="620"/>
    </location>
</feature>
<sequence>MSRSSKTCLARMELHNCNCAPPHLSISLLFNMITAPKQLQSCLFNHFYFATNGDVVSSFSIIAHELSCFLVSTAALSIEAIMDSLSDSHDKITHQYVPGEGHTAEWQSQLSPGFDFEALMAIPLPDDYGQYPEVYVDQSYLGMTLGKEQSEEQAEKKENESLNWLLQEDLRQQALAVPPANHGSSLVPIIISAPADERRWDTYPCDFSPRHWSSSAPITRPSSVTAVRQEQFSSNYLNPILNAFTNTSTPLSIIDAHIFPFEAELQVALEAEILKQHEYSQHQDLVVALEAELRRGIDSEEGLIDKLVEAKRCIPVPPTPVPTPAAEGSKTPRNKRTHNIASTDPTKHYRPPRQKPESWGSVRFDTGEPTFVYTDHGELDPRQTFDVEQISEFLSQNPLINKTFTLWIQTVPADSGRRYPTKNSDKCRFSCCPDPYHTIRKGDFRVAFDEDSSNKYRDPYHCAAYVHLYCLEKYLDFPSICRDFDVRPDTRELPEGKNKMAITRDHGSMARIVEDFVKNSVPWEKFGTGERPDTYYKHLQMIREQRGGNTIDRHRNNLDLYVQCQRALRAERPRGGKKSAEQKSTGTGNVKDKSTTKRKSEDEGDASDLDDNTLQKGLTSSIGVKRPELTIESTSTSIRRNFLKRARARATPC</sequence>
<keyword evidence="3" id="KW-1185">Reference proteome</keyword>
<organism evidence="2 3">
    <name type="scientific">Diplocarpon rosae</name>
    <dbReference type="NCBI Taxonomy" id="946125"/>
    <lineage>
        <taxon>Eukaryota</taxon>
        <taxon>Fungi</taxon>
        <taxon>Dikarya</taxon>
        <taxon>Ascomycota</taxon>
        <taxon>Pezizomycotina</taxon>
        <taxon>Leotiomycetes</taxon>
        <taxon>Helotiales</taxon>
        <taxon>Drepanopezizaceae</taxon>
        <taxon>Diplocarpon</taxon>
    </lineage>
</organism>
<gene>
    <name evidence="2" type="ORF">QTJ16_001198</name>
</gene>
<name>A0AAD9WHB7_9HELO</name>
<dbReference type="AlphaFoldDB" id="A0AAD9WHB7"/>
<reference evidence="2" key="1">
    <citation type="submission" date="2023-06" db="EMBL/GenBank/DDBJ databases">
        <title>Draft genome of Marssonina rosae.</title>
        <authorList>
            <person name="Cheng Q."/>
        </authorList>
    </citation>
    <scope>NUCLEOTIDE SEQUENCE</scope>
    <source>
        <strain evidence="2">R4</strain>
    </source>
</reference>
<evidence type="ECO:0000313" key="2">
    <source>
        <dbReference type="EMBL" id="KAK2630378.1"/>
    </source>
</evidence>
<feature type="region of interest" description="Disordered" evidence="1">
    <location>
        <begin position="315"/>
        <end position="361"/>
    </location>
</feature>
<comment type="caution">
    <text evidence="2">The sequence shown here is derived from an EMBL/GenBank/DDBJ whole genome shotgun (WGS) entry which is preliminary data.</text>
</comment>